<dbReference type="SMART" id="SM00220">
    <property type="entry name" value="S_TKc"/>
    <property type="match status" value="1"/>
</dbReference>
<reference evidence="9 10" key="1">
    <citation type="submission" date="2024-04" db="EMBL/GenBank/DDBJ databases">
        <title>Tritrichomonas musculus Genome.</title>
        <authorList>
            <person name="Alves-Ferreira E."/>
            <person name="Grigg M."/>
            <person name="Lorenzi H."/>
            <person name="Galac M."/>
        </authorList>
    </citation>
    <scope>NUCLEOTIDE SEQUENCE [LARGE SCALE GENOMIC DNA]</scope>
    <source>
        <strain evidence="9 10">EAF2021</strain>
    </source>
</reference>
<name>A0ABR2J0P3_9EUKA</name>
<gene>
    <name evidence="9" type="ORF">M9Y10_007185</name>
</gene>
<dbReference type="SUPFAM" id="SSF50985">
    <property type="entry name" value="RCC1/BLIP-II"/>
    <property type="match status" value="1"/>
</dbReference>
<evidence type="ECO:0000256" key="4">
    <source>
        <dbReference type="PROSITE-ProRule" id="PRU00235"/>
    </source>
</evidence>
<dbReference type="InterPro" id="IPR008271">
    <property type="entry name" value="Ser/Thr_kinase_AS"/>
</dbReference>
<dbReference type="Gene3D" id="2.130.10.30">
    <property type="entry name" value="Regulator of chromosome condensation 1/beta-lactamase-inhibitor protein II"/>
    <property type="match status" value="2"/>
</dbReference>
<evidence type="ECO:0000256" key="6">
    <source>
        <dbReference type="SAM" id="Coils"/>
    </source>
</evidence>
<keyword evidence="1" id="KW-0723">Serine/threonine-protein kinase</keyword>
<feature type="domain" description="Protein kinase" evidence="8">
    <location>
        <begin position="439"/>
        <end position="709"/>
    </location>
</feature>
<accession>A0ABR2J0P3</accession>
<dbReference type="PROSITE" id="PS50012">
    <property type="entry name" value="RCC1_3"/>
    <property type="match status" value="1"/>
</dbReference>
<evidence type="ECO:0000256" key="2">
    <source>
        <dbReference type="ARBA" id="ARBA00022741"/>
    </source>
</evidence>
<keyword evidence="3 5" id="KW-0067">ATP-binding</keyword>
<evidence type="ECO:0000256" key="7">
    <source>
        <dbReference type="SAM" id="MobiDB-lite"/>
    </source>
</evidence>
<feature type="coiled-coil region" evidence="6">
    <location>
        <begin position="375"/>
        <end position="423"/>
    </location>
</feature>
<dbReference type="Gene3D" id="6.10.250.920">
    <property type="match status" value="1"/>
</dbReference>
<dbReference type="InterPro" id="IPR000408">
    <property type="entry name" value="Reg_chr_condens"/>
</dbReference>
<dbReference type="InterPro" id="IPR001245">
    <property type="entry name" value="Ser-Thr/Tyr_kinase_cat_dom"/>
</dbReference>
<dbReference type="SUPFAM" id="SSF56112">
    <property type="entry name" value="Protein kinase-like (PK-like)"/>
    <property type="match status" value="1"/>
</dbReference>
<proteinExistence type="predicted"/>
<dbReference type="PROSITE" id="PS00107">
    <property type="entry name" value="PROTEIN_KINASE_ATP"/>
    <property type="match status" value="1"/>
</dbReference>
<dbReference type="InterPro" id="IPR050167">
    <property type="entry name" value="Ser_Thr_protein_kinase"/>
</dbReference>
<keyword evidence="10" id="KW-1185">Reference proteome</keyword>
<keyword evidence="2 5" id="KW-0547">Nucleotide-binding</keyword>
<protein>
    <recommendedName>
        <fullName evidence="8">Protein kinase domain-containing protein</fullName>
    </recommendedName>
</protein>
<evidence type="ECO:0000256" key="3">
    <source>
        <dbReference type="ARBA" id="ARBA00022840"/>
    </source>
</evidence>
<dbReference type="EMBL" id="JAPFFF010000013">
    <property type="protein sequence ID" value="KAK8871456.1"/>
    <property type="molecule type" value="Genomic_DNA"/>
</dbReference>
<dbReference type="Pfam" id="PF07714">
    <property type="entry name" value="PK_Tyr_Ser-Thr"/>
    <property type="match status" value="1"/>
</dbReference>
<dbReference type="Gene3D" id="1.10.510.10">
    <property type="entry name" value="Transferase(Phosphotransferase) domain 1"/>
    <property type="match status" value="1"/>
</dbReference>
<evidence type="ECO:0000259" key="8">
    <source>
        <dbReference type="PROSITE" id="PS50011"/>
    </source>
</evidence>
<dbReference type="Proteomes" id="UP001470230">
    <property type="component" value="Unassembled WGS sequence"/>
</dbReference>
<sequence length="710" mass="78327">MKACGSNESYRLGGSLSNKIGKEEDIKFPGQSCLKISSLLSFSTYFHSVWINQKCEAFAVGYNRNGKISSELPKIKFINDTQINFQFKNGQPCKFISAVAGCDYTLYQVTGGTSNDTSQLVLAYESKETIFLNIGKRSPLSLFGGDSTSAVIDTEGSVIIITKSVFDSPTSEIECLNLPGGDKAVKAACGNDTVIVLGESGRVFECSLKTALKSFSEVQELSGQKINEISGTQNHFFAISSEGKVFGRGSNSLCKLGMQGSIYNVDKFKLVESLNKYQIVEASAGTSDSLFITSEGKILGCGWNGHGELMLKDVKRNVYPPEETEITKGATFCISGSITSVVFVGVEPPRNTPNRKIKSFQPDGSASPKEVSEELSELRKKLELKEKENSSLKKKLVESEKRISELESEIKQLRETKASTGMKSNNGLDILDTETLDKLKRIKSLGRGATSEVFEVVREEHLALKVYYPELISEAKDDDDDDDEEEEKVVINFKNAKRFLLEYESINQLNHANIIKAHGVSFGDSTHPPAILLEYCASNLKKKIKKLTNSERICAIVDLSSAMKEVHSVGIIHCDLKLENILVDKNNKIKVSDFGLCTLMTHDSETMSRTQMTGTLKYMAPELLQEKTDYDEKVDVYAFGVVVFLILTKGEFPKIGMADVILGKKAEIPGSISEFSSNLINKCWSYKASDRPSFSEICDTLKGNEDKLIK</sequence>
<dbReference type="InterPro" id="IPR017441">
    <property type="entry name" value="Protein_kinase_ATP_BS"/>
</dbReference>
<evidence type="ECO:0000256" key="5">
    <source>
        <dbReference type="PROSITE-ProRule" id="PRU10141"/>
    </source>
</evidence>
<feature type="repeat" description="RCC1" evidence="4">
    <location>
        <begin position="243"/>
        <end position="295"/>
    </location>
</feature>
<dbReference type="PROSITE" id="PS00108">
    <property type="entry name" value="PROTEIN_KINASE_ST"/>
    <property type="match status" value="1"/>
</dbReference>
<keyword evidence="6" id="KW-0175">Coiled coil</keyword>
<dbReference type="InterPro" id="IPR011009">
    <property type="entry name" value="Kinase-like_dom_sf"/>
</dbReference>
<dbReference type="PANTHER" id="PTHR23257">
    <property type="entry name" value="SERINE-THREONINE PROTEIN KINASE"/>
    <property type="match status" value="1"/>
</dbReference>
<feature type="binding site" evidence="5">
    <location>
        <position position="465"/>
    </location>
    <ligand>
        <name>ATP</name>
        <dbReference type="ChEBI" id="CHEBI:30616"/>
    </ligand>
</feature>
<evidence type="ECO:0000256" key="1">
    <source>
        <dbReference type="ARBA" id="ARBA00022527"/>
    </source>
</evidence>
<dbReference type="PROSITE" id="PS50011">
    <property type="entry name" value="PROTEIN_KINASE_DOM"/>
    <property type="match status" value="1"/>
</dbReference>
<feature type="region of interest" description="Disordered" evidence="7">
    <location>
        <begin position="352"/>
        <end position="371"/>
    </location>
</feature>
<comment type="caution">
    <text evidence="9">The sequence shown here is derived from an EMBL/GenBank/DDBJ whole genome shotgun (WGS) entry which is preliminary data.</text>
</comment>
<dbReference type="InterPro" id="IPR009091">
    <property type="entry name" value="RCC1/BLIP-II"/>
</dbReference>
<organism evidence="9 10">
    <name type="scientific">Tritrichomonas musculus</name>
    <dbReference type="NCBI Taxonomy" id="1915356"/>
    <lineage>
        <taxon>Eukaryota</taxon>
        <taxon>Metamonada</taxon>
        <taxon>Parabasalia</taxon>
        <taxon>Tritrichomonadida</taxon>
        <taxon>Tritrichomonadidae</taxon>
        <taxon>Tritrichomonas</taxon>
    </lineage>
</organism>
<keyword evidence="1" id="KW-0418">Kinase</keyword>
<dbReference type="InterPro" id="IPR000719">
    <property type="entry name" value="Prot_kinase_dom"/>
</dbReference>
<evidence type="ECO:0000313" key="10">
    <source>
        <dbReference type="Proteomes" id="UP001470230"/>
    </source>
</evidence>
<keyword evidence="1" id="KW-0808">Transferase</keyword>
<evidence type="ECO:0000313" key="9">
    <source>
        <dbReference type="EMBL" id="KAK8871456.1"/>
    </source>
</evidence>